<evidence type="ECO:0000313" key="3">
    <source>
        <dbReference type="Proteomes" id="UP001195483"/>
    </source>
</evidence>
<reference evidence="2" key="3">
    <citation type="submission" date="2023-05" db="EMBL/GenBank/DDBJ databases">
        <authorList>
            <person name="Smith C.H."/>
        </authorList>
    </citation>
    <scope>NUCLEOTIDE SEQUENCE</scope>
    <source>
        <strain evidence="2">CHS0354</strain>
        <tissue evidence="2">Mantle</tissue>
    </source>
</reference>
<comment type="caution">
    <text evidence="2">The sequence shown here is derived from an EMBL/GenBank/DDBJ whole genome shotgun (WGS) entry which is preliminary data.</text>
</comment>
<organism evidence="2 3">
    <name type="scientific">Potamilus streckersoni</name>
    <dbReference type="NCBI Taxonomy" id="2493646"/>
    <lineage>
        <taxon>Eukaryota</taxon>
        <taxon>Metazoa</taxon>
        <taxon>Spiralia</taxon>
        <taxon>Lophotrochozoa</taxon>
        <taxon>Mollusca</taxon>
        <taxon>Bivalvia</taxon>
        <taxon>Autobranchia</taxon>
        <taxon>Heteroconchia</taxon>
        <taxon>Palaeoheterodonta</taxon>
        <taxon>Unionida</taxon>
        <taxon>Unionoidea</taxon>
        <taxon>Unionidae</taxon>
        <taxon>Ambleminae</taxon>
        <taxon>Lampsilini</taxon>
        <taxon>Potamilus</taxon>
    </lineage>
</organism>
<evidence type="ECO:0000256" key="1">
    <source>
        <dbReference type="SAM" id="Phobius"/>
    </source>
</evidence>
<gene>
    <name evidence="2" type="ORF">CHS0354_036137</name>
</gene>
<dbReference type="AlphaFoldDB" id="A0AAE0W7M3"/>
<feature type="transmembrane region" description="Helical" evidence="1">
    <location>
        <begin position="26"/>
        <end position="53"/>
    </location>
</feature>
<keyword evidence="1" id="KW-0812">Transmembrane</keyword>
<reference evidence="2" key="2">
    <citation type="journal article" date="2021" name="Genome Biol. Evol.">
        <title>Developing a high-quality reference genome for a parasitic bivalve with doubly uniparental inheritance (Bivalvia: Unionida).</title>
        <authorList>
            <person name="Smith C.H."/>
        </authorList>
    </citation>
    <scope>NUCLEOTIDE SEQUENCE</scope>
    <source>
        <strain evidence="2">CHS0354</strain>
        <tissue evidence="2">Mantle</tissue>
    </source>
</reference>
<name>A0AAE0W7M3_9BIVA</name>
<sequence length="123" mass="14432">MASEHPYEHPYAITDLIILSDYSYQIMYIVCASIYLMTVNSLVFVGINFYCLLRMLIQLYILGNGFCFLPRRFKHHQQLLLIMNPCIQEAPKILNSQYIINHTDIYKIIHTTNLCKELALSRN</sequence>
<proteinExistence type="predicted"/>
<accession>A0AAE0W7M3</accession>
<dbReference type="EMBL" id="JAEAOA010002119">
    <property type="protein sequence ID" value="KAK3603210.1"/>
    <property type="molecule type" value="Genomic_DNA"/>
</dbReference>
<protein>
    <submittedName>
        <fullName evidence="2">Uncharacterized protein</fullName>
    </submittedName>
</protein>
<keyword evidence="1" id="KW-0472">Membrane</keyword>
<evidence type="ECO:0000313" key="2">
    <source>
        <dbReference type="EMBL" id="KAK3603210.1"/>
    </source>
</evidence>
<keyword evidence="3" id="KW-1185">Reference proteome</keyword>
<reference evidence="2" key="1">
    <citation type="journal article" date="2021" name="Genome Biol. Evol.">
        <title>A High-Quality Reference Genome for a Parasitic Bivalve with Doubly Uniparental Inheritance (Bivalvia: Unionida).</title>
        <authorList>
            <person name="Smith C.H."/>
        </authorList>
    </citation>
    <scope>NUCLEOTIDE SEQUENCE</scope>
    <source>
        <strain evidence="2">CHS0354</strain>
    </source>
</reference>
<keyword evidence="1" id="KW-1133">Transmembrane helix</keyword>
<dbReference type="Proteomes" id="UP001195483">
    <property type="component" value="Unassembled WGS sequence"/>
</dbReference>